<evidence type="ECO:0000256" key="5">
    <source>
        <dbReference type="ARBA" id="ARBA00023242"/>
    </source>
</evidence>
<keyword evidence="9" id="KW-1185">Reference proteome</keyword>
<keyword evidence="4" id="KW-0804">Transcription</keyword>
<evidence type="ECO:0000256" key="1">
    <source>
        <dbReference type="ARBA" id="ARBA00004123"/>
    </source>
</evidence>
<reference evidence="8" key="1">
    <citation type="journal article" date="2023" name="GigaByte">
        <title>Genome assembly of the bearded iris, Iris pallida Lam.</title>
        <authorList>
            <person name="Bruccoleri R.E."/>
            <person name="Oakeley E.J."/>
            <person name="Faust A.M.E."/>
            <person name="Altorfer M."/>
            <person name="Dessus-Babus S."/>
            <person name="Burckhardt D."/>
            <person name="Oertli M."/>
            <person name="Naumann U."/>
            <person name="Petersen F."/>
            <person name="Wong J."/>
        </authorList>
    </citation>
    <scope>NUCLEOTIDE SEQUENCE</scope>
    <source>
        <strain evidence="8">GSM-AAB239-AS_SAM_17_03QT</strain>
    </source>
</reference>
<name>A0AAX6ELJ5_IRIPA</name>
<comment type="subcellular location">
    <subcellularLocation>
        <location evidence="1">Nucleus</location>
    </subcellularLocation>
</comment>
<keyword evidence="2" id="KW-0805">Transcription regulation</keyword>
<evidence type="ECO:0000313" key="8">
    <source>
        <dbReference type="EMBL" id="KAJ6804914.1"/>
    </source>
</evidence>
<evidence type="ECO:0000256" key="3">
    <source>
        <dbReference type="ARBA" id="ARBA00023125"/>
    </source>
</evidence>
<dbReference type="GO" id="GO:0043565">
    <property type="term" value="F:sequence-specific DNA binding"/>
    <property type="evidence" value="ECO:0007669"/>
    <property type="project" value="TreeGrafter"/>
</dbReference>
<dbReference type="Proteomes" id="UP001140949">
    <property type="component" value="Unassembled WGS sequence"/>
</dbReference>
<feature type="domain" description="TCP" evidence="7">
    <location>
        <begin position="52"/>
        <end position="110"/>
    </location>
</feature>
<accession>A0AAX6ELJ5</accession>
<dbReference type="AlphaFoldDB" id="A0AAX6ELJ5"/>
<dbReference type="GO" id="GO:0005634">
    <property type="term" value="C:nucleus"/>
    <property type="evidence" value="ECO:0007669"/>
    <property type="project" value="UniProtKB-SubCell"/>
</dbReference>
<keyword evidence="3" id="KW-0238">DNA-binding</keyword>
<dbReference type="InterPro" id="IPR005333">
    <property type="entry name" value="Transcription_factor_TCP"/>
</dbReference>
<sequence length="288" mass="31601">MMKPKMIITNSRDKDHGNGGDINHDKAPATSSRPWPGLKNPRIVRVSRAFGGKDRHSKVSTVRGLRDRRVRLSVPTAIQLYDLQDRLGVNQPSKVVDWLLDAARGEIGKLPPLQLPQGNPALPLAVENFEYMNNSEHEPRLATLPVQSTYWSSDVAQRSKQHREDEEDGRTINGSNGGVLPKVLAGPSLVSMAAVPYSSYYHWEATNAYLSQFGIRPSQAVEPPWPLAAAPDSQTLLCPPQGPTSSSSSMFPSYFSASTDFDAKQFIQTQAAKSSLHFGGTPAVRPFQ</sequence>
<gene>
    <name evidence="8" type="ORF">M6B38_185395</name>
</gene>
<dbReference type="PANTHER" id="PTHR31072">
    <property type="entry name" value="TRANSCRIPTION FACTOR TCP4-RELATED"/>
    <property type="match status" value="1"/>
</dbReference>
<reference evidence="8" key="2">
    <citation type="submission" date="2023-04" db="EMBL/GenBank/DDBJ databases">
        <authorList>
            <person name="Bruccoleri R.E."/>
            <person name="Oakeley E.J."/>
            <person name="Faust A.-M."/>
            <person name="Dessus-Babus S."/>
            <person name="Altorfer M."/>
            <person name="Burckhardt D."/>
            <person name="Oertli M."/>
            <person name="Naumann U."/>
            <person name="Petersen F."/>
            <person name="Wong J."/>
        </authorList>
    </citation>
    <scope>NUCLEOTIDE SEQUENCE</scope>
    <source>
        <strain evidence="8">GSM-AAB239-AS_SAM_17_03QT</strain>
        <tissue evidence="8">Leaf</tissue>
    </source>
</reference>
<feature type="compositionally biased region" description="Basic and acidic residues" evidence="6">
    <location>
        <begin position="11"/>
        <end position="27"/>
    </location>
</feature>
<feature type="region of interest" description="Disordered" evidence="6">
    <location>
        <begin position="155"/>
        <end position="178"/>
    </location>
</feature>
<evidence type="ECO:0000259" key="7">
    <source>
        <dbReference type="PROSITE" id="PS51369"/>
    </source>
</evidence>
<dbReference type="GO" id="GO:0003700">
    <property type="term" value="F:DNA-binding transcription factor activity"/>
    <property type="evidence" value="ECO:0007669"/>
    <property type="project" value="InterPro"/>
</dbReference>
<dbReference type="InterPro" id="IPR017887">
    <property type="entry name" value="TF_TCP_subgr"/>
</dbReference>
<protein>
    <submittedName>
        <fullName evidence="8">Transcription factor TCP13-like</fullName>
    </submittedName>
</protein>
<keyword evidence="5" id="KW-0539">Nucleus</keyword>
<evidence type="ECO:0000256" key="4">
    <source>
        <dbReference type="ARBA" id="ARBA00023163"/>
    </source>
</evidence>
<comment type="caution">
    <text evidence="8">The sequence shown here is derived from an EMBL/GenBank/DDBJ whole genome shotgun (WGS) entry which is preliminary data.</text>
</comment>
<evidence type="ECO:0000313" key="9">
    <source>
        <dbReference type="Proteomes" id="UP001140949"/>
    </source>
</evidence>
<feature type="region of interest" description="Disordered" evidence="6">
    <location>
        <begin position="1"/>
        <end position="38"/>
    </location>
</feature>
<dbReference type="PANTHER" id="PTHR31072:SF147">
    <property type="entry name" value="TRANSCRIPTION FACTOR TCP13"/>
    <property type="match status" value="1"/>
</dbReference>
<dbReference type="PROSITE" id="PS51369">
    <property type="entry name" value="TCP"/>
    <property type="match status" value="1"/>
</dbReference>
<organism evidence="8 9">
    <name type="scientific">Iris pallida</name>
    <name type="common">Sweet iris</name>
    <dbReference type="NCBI Taxonomy" id="29817"/>
    <lineage>
        <taxon>Eukaryota</taxon>
        <taxon>Viridiplantae</taxon>
        <taxon>Streptophyta</taxon>
        <taxon>Embryophyta</taxon>
        <taxon>Tracheophyta</taxon>
        <taxon>Spermatophyta</taxon>
        <taxon>Magnoliopsida</taxon>
        <taxon>Liliopsida</taxon>
        <taxon>Asparagales</taxon>
        <taxon>Iridaceae</taxon>
        <taxon>Iridoideae</taxon>
        <taxon>Irideae</taxon>
        <taxon>Iris</taxon>
    </lineage>
</organism>
<dbReference type="EMBL" id="JANAVB010035817">
    <property type="protein sequence ID" value="KAJ6804914.1"/>
    <property type="molecule type" value="Genomic_DNA"/>
</dbReference>
<evidence type="ECO:0000256" key="2">
    <source>
        <dbReference type="ARBA" id="ARBA00023015"/>
    </source>
</evidence>
<proteinExistence type="predicted"/>
<dbReference type="Pfam" id="PF03634">
    <property type="entry name" value="TCP"/>
    <property type="match status" value="1"/>
</dbReference>
<evidence type="ECO:0000256" key="6">
    <source>
        <dbReference type="SAM" id="MobiDB-lite"/>
    </source>
</evidence>